<proteinExistence type="predicted"/>
<dbReference type="Proteomes" id="UP000288587">
    <property type="component" value="Unassembled WGS sequence"/>
</dbReference>
<feature type="compositionally biased region" description="Pro residues" evidence="1">
    <location>
        <begin position="59"/>
        <end position="71"/>
    </location>
</feature>
<keyword evidence="2" id="KW-1133">Transmembrane helix</keyword>
<dbReference type="OrthoDB" id="9153329at2"/>
<reference evidence="3 4" key="1">
    <citation type="submission" date="2019-01" db="EMBL/GenBank/DDBJ databases">
        <authorList>
            <person name="Chen W.-M."/>
        </authorList>
    </citation>
    <scope>NUCLEOTIDE SEQUENCE [LARGE SCALE GENOMIC DNA]</scope>
    <source>
        <strain evidence="3 4">CCP-18</strain>
    </source>
</reference>
<evidence type="ECO:0008006" key="5">
    <source>
        <dbReference type="Google" id="ProtNLM"/>
    </source>
</evidence>
<evidence type="ECO:0000256" key="2">
    <source>
        <dbReference type="SAM" id="Phobius"/>
    </source>
</evidence>
<dbReference type="EMBL" id="SACM01000003">
    <property type="protein sequence ID" value="RVT84886.1"/>
    <property type="molecule type" value="Genomic_DNA"/>
</dbReference>
<feature type="compositionally biased region" description="Polar residues" evidence="1">
    <location>
        <begin position="122"/>
        <end position="133"/>
    </location>
</feature>
<keyword evidence="4" id="KW-1185">Reference proteome</keyword>
<dbReference type="RefSeq" id="WP_127683288.1">
    <property type="nucleotide sequence ID" value="NZ_SACM01000003.1"/>
</dbReference>
<accession>A0A3S2XR14</accession>
<organism evidence="3 4">
    <name type="scientific">Inhella crocodyli</name>
    <dbReference type="NCBI Taxonomy" id="2499851"/>
    <lineage>
        <taxon>Bacteria</taxon>
        <taxon>Pseudomonadati</taxon>
        <taxon>Pseudomonadota</taxon>
        <taxon>Betaproteobacteria</taxon>
        <taxon>Burkholderiales</taxon>
        <taxon>Sphaerotilaceae</taxon>
        <taxon>Inhella</taxon>
    </lineage>
</organism>
<feature type="transmembrane region" description="Helical" evidence="2">
    <location>
        <begin position="18"/>
        <end position="36"/>
    </location>
</feature>
<keyword evidence="2" id="KW-0812">Transmembrane</keyword>
<name>A0A3S2XR14_9BURK</name>
<sequence length="218" mass="23163">MHFASTPTTAHRPEAQRAWSVGLVVGLHAAVIWAFAQGLMPRLPWQAPPAPIATRVAQPEPPPPTVPPPRAEPTLQRPVFEVYVPPVLVDPAPSNTALTGTTTQVPEGPVTVTPRLPEAQPGTPSGERSTPARQSAALLCPVMVQPEPPASGWEGVAQFTVQGTVQGGRVVAVEVLSRSGVADRRAQRALTAAVDTALRSYRCNSDGVFVQEFVFRPE</sequence>
<dbReference type="AlphaFoldDB" id="A0A3S2XR14"/>
<gene>
    <name evidence="3" type="ORF">EOD73_12240</name>
</gene>
<feature type="region of interest" description="Disordered" evidence="1">
    <location>
        <begin position="97"/>
        <end position="133"/>
    </location>
</feature>
<evidence type="ECO:0000256" key="1">
    <source>
        <dbReference type="SAM" id="MobiDB-lite"/>
    </source>
</evidence>
<evidence type="ECO:0000313" key="4">
    <source>
        <dbReference type="Proteomes" id="UP000288587"/>
    </source>
</evidence>
<protein>
    <recommendedName>
        <fullName evidence="5">TonB family protein</fullName>
    </recommendedName>
</protein>
<keyword evidence="2" id="KW-0472">Membrane</keyword>
<comment type="caution">
    <text evidence="3">The sequence shown here is derived from an EMBL/GenBank/DDBJ whole genome shotgun (WGS) entry which is preliminary data.</text>
</comment>
<evidence type="ECO:0000313" key="3">
    <source>
        <dbReference type="EMBL" id="RVT84886.1"/>
    </source>
</evidence>
<feature type="region of interest" description="Disordered" evidence="1">
    <location>
        <begin position="53"/>
        <end position="72"/>
    </location>
</feature>